<proteinExistence type="predicted"/>
<evidence type="ECO:0000313" key="1">
    <source>
        <dbReference type="EMBL" id="QHU02092.1"/>
    </source>
</evidence>
<accession>A0A6C0J8X4</accession>
<dbReference type="EMBL" id="MN740353">
    <property type="protein sequence ID" value="QHU02092.1"/>
    <property type="molecule type" value="Genomic_DNA"/>
</dbReference>
<organism evidence="1">
    <name type="scientific">viral metagenome</name>
    <dbReference type="NCBI Taxonomy" id="1070528"/>
    <lineage>
        <taxon>unclassified sequences</taxon>
        <taxon>metagenomes</taxon>
        <taxon>organismal metagenomes</taxon>
    </lineage>
</organism>
<protein>
    <submittedName>
        <fullName evidence="1">Uncharacterized protein</fullName>
    </submittedName>
</protein>
<dbReference type="AlphaFoldDB" id="A0A6C0J8X4"/>
<sequence>MSDTMNTTLCKSLVFARAGPAFVHDIKNFKLYNENGIDVKSITEKEYDNLDMDVKERLTEVSAYDFEVIASEYITGKIIQCHSNKKIEFDPRDLLEQDVNKLYSKIGAEKNPKIIPRAVRNVIRQVKGKKLEKGQFETKNSNCPAPADIICGLTNVGKTKFEIWFICSEPFKRLIDWIAGRTYQPNQFAIEKILTGSSTWTTATFKKYNEYVDHCKVEIFDIVQKNIENNPDWSKSTDEEYIIATIELAKNCQTIAEMNMLIFDTYSNPISETTFEDIQTNNSTDHLESCKKQFPDIMKDITEKNFEKDSAKWKKFTNEKFIEILGTKVEKCKTVSELNKLMFDTLSDPPYFENYVCPFYTLRHEESSKHYPFLIAAMMMKYGHKVGVFERDANGEYKYMIKTYNKPIGWTKLPSWV</sequence>
<reference evidence="1" key="1">
    <citation type="journal article" date="2020" name="Nature">
        <title>Giant virus diversity and host interactions through global metagenomics.</title>
        <authorList>
            <person name="Schulz F."/>
            <person name="Roux S."/>
            <person name="Paez-Espino D."/>
            <person name="Jungbluth S."/>
            <person name="Walsh D.A."/>
            <person name="Denef V.J."/>
            <person name="McMahon K.D."/>
            <person name="Konstantinidis K.T."/>
            <person name="Eloe-Fadrosh E.A."/>
            <person name="Kyrpides N.C."/>
            <person name="Woyke T."/>
        </authorList>
    </citation>
    <scope>NUCLEOTIDE SEQUENCE</scope>
    <source>
        <strain evidence="1">GVMAG-M-3300025880-56</strain>
    </source>
</reference>
<name>A0A6C0J8X4_9ZZZZ</name>